<dbReference type="PROSITE" id="PS00723">
    <property type="entry name" value="POLYPRENYL_SYNTHASE_1"/>
    <property type="match status" value="1"/>
</dbReference>
<keyword evidence="6" id="KW-1185">Reference proteome</keyword>
<dbReference type="Gene3D" id="1.10.600.10">
    <property type="entry name" value="Farnesyl Diphosphate Synthase"/>
    <property type="match status" value="1"/>
</dbReference>
<keyword evidence="2" id="KW-0460">Magnesium</keyword>
<evidence type="ECO:0000313" key="5">
    <source>
        <dbReference type="EMBL" id="MFC4586262.1"/>
    </source>
</evidence>
<dbReference type="InterPro" id="IPR000092">
    <property type="entry name" value="Polyprenyl_synt"/>
</dbReference>
<dbReference type="SFLD" id="SFLDG01017">
    <property type="entry name" value="Polyprenyl_Transferase_Like"/>
    <property type="match status" value="1"/>
</dbReference>
<keyword evidence="1" id="KW-0479">Metal-binding</keyword>
<dbReference type="CDD" id="cd00685">
    <property type="entry name" value="Trans_IPPS_HT"/>
    <property type="match status" value="1"/>
</dbReference>
<keyword evidence="3" id="KW-0808">Transferase</keyword>
<protein>
    <submittedName>
        <fullName evidence="5">Polyprenyl synthetase family protein</fullName>
    </submittedName>
</protein>
<organism evidence="5 6">
    <name type="scientific">Sphaerisporangium corydalis</name>
    <dbReference type="NCBI Taxonomy" id="1441875"/>
    <lineage>
        <taxon>Bacteria</taxon>
        <taxon>Bacillati</taxon>
        <taxon>Actinomycetota</taxon>
        <taxon>Actinomycetes</taxon>
        <taxon>Streptosporangiales</taxon>
        <taxon>Streptosporangiaceae</taxon>
        <taxon>Sphaerisporangium</taxon>
    </lineage>
</organism>
<name>A0ABV9E9P5_9ACTN</name>
<dbReference type="Pfam" id="PF00348">
    <property type="entry name" value="polyprenyl_synt"/>
    <property type="match status" value="1"/>
</dbReference>
<dbReference type="Proteomes" id="UP001595891">
    <property type="component" value="Unassembled WGS sequence"/>
</dbReference>
<evidence type="ECO:0000256" key="3">
    <source>
        <dbReference type="RuleBase" id="RU004466"/>
    </source>
</evidence>
<reference evidence="6" key="1">
    <citation type="journal article" date="2019" name="Int. J. Syst. Evol. Microbiol.">
        <title>The Global Catalogue of Microorganisms (GCM) 10K type strain sequencing project: providing services to taxonomists for standard genome sequencing and annotation.</title>
        <authorList>
            <consortium name="The Broad Institute Genomics Platform"/>
            <consortium name="The Broad Institute Genome Sequencing Center for Infectious Disease"/>
            <person name="Wu L."/>
            <person name="Ma J."/>
        </authorList>
    </citation>
    <scope>NUCLEOTIDE SEQUENCE [LARGE SCALE GENOMIC DNA]</scope>
    <source>
        <strain evidence="6">CCUG 49560</strain>
    </source>
</reference>
<dbReference type="InterPro" id="IPR008949">
    <property type="entry name" value="Isoprenoid_synthase_dom_sf"/>
</dbReference>
<dbReference type="PANTHER" id="PTHR12001:SF71">
    <property type="entry name" value="(2E,6E)-FARNESYL DIPHOSPHATE SYNTHASE"/>
    <property type="match status" value="1"/>
</dbReference>
<dbReference type="InterPro" id="IPR033749">
    <property type="entry name" value="Polyprenyl_synt_CS"/>
</dbReference>
<evidence type="ECO:0000256" key="2">
    <source>
        <dbReference type="ARBA" id="ARBA00022842"/>
    </source>
</evidence>
<dbReference type="SUPFAM" id="SSF48576">
    <property type="entry name" value="Terpenoid synthases"/>
    <property type="match status" value="1"/>
</dbReference>
<accession>A0ABV9E9P5</accession>
<dbReference type="EMBL" id="JBHSFN010000004">
    <property type="protein sequence ID" value="MFC4586262.1"/>
    <property type="molecule type" value="Genomic_DNA"/>
</dbReference>
<evidence type="ECO:0000256" key="4">
    <source>
        <dbReference type="SAM" id="MobiDB-lite"/>
    </source>
</evidence>
<comment type="caution">
    <text evidence="5">The sequence shown here is derived from an EMBL/GenBank/DDBJ whole genome shotgun (WGS) entry which is preliminary data.</text>
</comment>
<dbReference type="PANTHER" id="PTHR12001">
    <property type="entry name" value="GERANYLGERANYL PYROPHOSPHATE SYNTHASE"/>
    <property type="match status" value="1"/>
</dbReference>
<dbReference type="PROSITE" id="PS00444">
    <property type="entry name" value="POLYPRENYL_SYNTHASE_2"/>
    <property type="match status" value="1"/>
</dbReference>
<evidence type="ECO:0000313" key="6">
    <source>
        <dbReference type="Proteomes" id="UP001595891"/>
    </source>
</evidence>
<feature type="region of interest" description="Disordered" evidence="4">
    <location>
        <begin position="280"/>
        <end position="312"/>
    </location>
</feature>
<dbReference type="RefSeq" id="WP_262850983.1">
    <property type="nucleotide sequence ID" value="NZ_JANZYP010000141.1"/>
</dbReference>
<dbReference type="SFLD" id="SFLDS00005">
    <property type="entry name" value="Isoprenoid_Synthase_Type_I"/>
    <property type="match status" value="1"/>
</dbReference>
<sequence>MAKVMTTGRPTNEVLAWSRELVGPALRSAVETLPLSMRRIAGYHFGWLDEYGREATADGGKAIRPALVLLAAEAVGGTPEPALPAAVAVELVHNFSLLHDDVMDGDVTRRHRPTAWSVFGVSGAILAGDALLTLAFDVLGAGGHPAAGEGSRVLGAAVLDLVEGQSSDTAFETRDDVGLSECVSMAEGKTGALLGGACALGALFGGGDAEQIEHLRGYGTRLGLAFQLVDDLLGIWGDPAITGKPVYSDLRSRKKSLPVVAALTSNTPAGHELATLYHHPHPQPAAPLPTVHPADTGTSGPSGVGGSANGAAPVQAGDPVQAAERANADELVRAAELIEAAGGRDWTRTRADELLLEALALLAAARPEPRPSAELGTLARLVTHRDH</sequence>
<proteinExistence type="inferred from homology"/>
<gene>
    <name evidence="5" type="ORF">ACFO8L_09270</name>
</gene>
<evidence type="ECO:0000256" key="1">
    <source>
        <dbReference type="ARBA" id="ARBA00022723"/>
    </source>
</evidence>
<comment type="similarity">
    <text evidence="3">Belongs to the FPP/GGPP synthase family.</text>
</comment>